<proteinExistence type="predicted"/>
<protein>
    <submittedName>
        <fullName evidence="2">Uncharacterized protein</fullName>
    </submittedName>
</protein>
<sequence length="209" mass="23439">MIPNNIRLTSFFLLRFRDKSNKHVINEEAAKDFDLVPETQEILRPDKTNNEENLIPVHTNLIPEKNNAENRDENKADESIEQNIQNSESPGTQEVLTLMNSLKQVEDQGQGQSKKVHSQANNQEEEDNNLTNNDIIEGSDIDLGFQSDGAGQIDESNMGVNLHLSAANSDSESQKGRSKRKSKKKVIFDPSIKSPKPSKASTRHTPLNH</sequence>
<evidence type="ECO:0000313" key="2">
    <source>
        <dbReference type="EMBL" id="KAL3640826.1"/>
    </source>
</evidence>
<feature type="compositionally biased region" description="Basic residues" evidence="1">
    <location>
        <begin position="176"/>
        <end position="185"/>
    </location>
</feature>
<name>A0ABD3DIU0_9LAMI</name>
<gene>
    <name evidence="2" type="ORF">CASFOL_015794</name>
</gene>
<dbReference type="Proteomes" id="UP001632038">
    <property type="component" value="Unassembled WGS sequence"/>
</dbReference>
<reference evidence="3" key="1">
    <citation type="journal article" date="2024" name="IScience">
        <title>Strigolactones Initiate the Formation of Haustorium-like Structures in Castilleja.</title>
        <authorList>
            <person name="Buerger M."/>
            <person name="Peterson D."/>
            <person name="Chory J."/>
        </authorList>
    </citation>
    <scope>NUCLEOTIDE SEQUENCE [LARGE SCALE GENOMIC DNA]</scope>
</reference>
<organism evidence="2 3">
    <name type="scientific">Castilleja foliolosa</name>
    <dbReference type="NCBI Taxonomy" id="1961234"/>
    <lineage>
        <taxon>Eukaryota</taxon>
        <taxon>Viridiplantae</taxon>
        <taxon>Streptophyta</taxon>
        <taxon>Embryophyta</taxon>
        <taxon>Tracheophyta</taxon>
        <taxon>Spermatophyta</taxon>
        <taxon>Magnoliopsida</taxon>
        <taxon>eudicotyledons</taxon>
        <taxon>Gunneridae</taxon>
        <taxon>Pentapetalae</taxon>
        <taxon>asterids</taxon>
        <taxon>lamiids</taxon>
        <taxon>Lamiales</taxon>
        <taxon>Orobanchaceae</taxon>
        <taxon>Pedicularideae</taxon>
        <taxon>Castillejinae</taxon>
        <taxon>Castilleja</taxon>
    </lineage>
</organism>
<keyword evidence="3" id="KW-1185">Reference proteome</keyword>
<feature type="region of interest" description="Disordered" evidence="1">
    <location>
        <begin position="105"/>
        <end position="209"/>
    </location>
</feature>
<evidence type="ECO:0000313" key="3">
    <source>
        <dbReference type="Proteomes" id="UP001632038"/>
    </source>
</evidence>
<dbReference type="EMBL" id="JAVIJP010000017">
    <property type="protein sequence ID" value="KAL3640826.1"/>
    <property type="molecule type" value="Genomic_DNA"/>
</dbReference>
<feature type="compositionally biased region" description="Polar residues" evidence="1">
    <location>
        <begin position="105"/>
        <end position="122"/>
    </location>
</feature>
<dbReference type="AlphaFoldDB" id="A0ABD3DIU0"/>
<evidence type="ECO:0000256" key="1">
    <source>
        <dbReference type="SAM" id="MobiDB-lite"/>
    </source>
</evidence>
<feature type="region of interest" description="Disordered" evidence="1">
    <location>
        <begin position="63"/>
        <end position="91"/>
    </location>
</feature>
<comment type="caution">
    <text evidence="2">The sequence shown here is derived from an EMBL/GenBank/DDBJ whole genome shotgun (WGS) entry which is preliminary data.</text>
</comment>
<feature type="compositionally biased region" description="Low complexity" evidence="1">
    <location>
        <begin position="190"/>
        <end position="199"/>
    </location>
</feature>
<feature type="compositionally biased region" description="Basic and acidic residues" evidence="1">
    <location>
        <begin position="66"/>
        <end position="78"/>
    </location>
</feature>
<accession>A0ABD3DIU0</accession>
<feature type="compositionally biased region" description="Polar residues" evidence="1">
    <location>
        <begin position="81"/>
        <end position="91"/>
    </location>
</feature>